<feature type="domain" description="EGF-like" evidence="15">
    <location>
        <begin position="424"/>
        <end position="462"/>
    </location>
</feature>
<keyword evidence="10" id="KW-1015">Disulfide bond</keyword>
<dbReference type="CDD" id="cd00054">
    <property type="entry name" value="EGF_CA"/>
    <property type="match status" value="5"/>
</dbReference>
<dbReference type="Proteomes" id="UP001652625">
    <property type="component" value="Chromosome 11"/>
</dbReference>
<comment type="subcellular location">
    <subcellularLocation>
        <location evidence="2">Cell membrane</location>
    </subcellularLocation>
    <subcellularLocation>
        <location evidence="1">Membrane</location>
        <topology evidence="1">Multi-pass membrane protein</topology>
    </subcellularLocation>
</comment>
<feature type="domain" description="G-protein coupled receptors family 2 profile 2" evidence="16">
    <location>
        <begin position="909"/>
        <end position="1157"/>
    </location>
</feature>
<keyword evidence="5 12" id="KW-0812">Transmembrane</keyword>
<feature type="transmembrane region" description="Helical" evidence="12">
    <location>
        <begin position="1134"/>
        <end position="1156"/>
    </location>
</feature>
<evidence type="ECO:0000313" key="18">
    <source>
        <dbReference type="RefSeq" id="XP_065666574.1"/>
    </source>
</evidence>
<evidence type="ECO:0000256" key="9">
    <source>
        <dbReference type="ARBA" id="ARBA00023136"/>
    </source>
</evidence>
<dbReference type="InterPro" id="IPR008979">
    <property type="entry name" value="Galactose-bd-like_sf"/>
</dbReference>
<keyword evidence="7" id="KW-0677">Repeat</keyword>
<feature type="transmembrane region" description="Helical" evidence="12">
    <location>
        <begin position="956"/>
        <end position="976"/>
    </location>
</feature>
<dbReference type="Pfam" id="PF07645">
    <property type="entry name" value="EGF_CA"/>
    <property type="match status" value="3"/>
</dbReference>
<dbReference type="InterPro" id="IPR000859">
    <property type="entry name" value="CUB_dom"/>
</dbReference>
<dbReference type="PROSITE" id="PS00010">
    <property type="entry name" value="ASX_HYDROXYL"/>
    <property type="match status" value="6"/>
</dbReference>
<dbReference type="InterPro" id="IPR017981">
    <property type="entry name" value="GPCR_2-like_7TM"/>
</dbReference>
<dbReference type="InterPro" id="IPR024731">
    <property type="entry name" value="NELL2-like_EGF"/>
</dbReference>
<keyword evidence="6 13" id="KW-0732">Signal</keyword>
<dbReference type="Gene3D" id="2.10.25.10">
    <property type="entry name" value="Laminin"/>
    <property type="match status" value="6"/>
</dbReference>
<reference evidence="18" key="1">
    <citation type="submission" date="2025-08" db="UniProtKB">
        <authorList>
            <consortium name="RefSeq"/>
        </authorList>
    </citation>
    <scope>IDENTIFICATION</scope>
</reference>
<feature type="transmembrane region" description="Helical" evidence="12">
    <location>
        <begin position="1069"/>
        <end position="1090"/>
    </location>
</feature>
<dbReference type="InterPro" id="IPR000742">
    <property type="entry name" value="EGF"/>
</dbReference>
<dbReference type="SUPFAM" id="SSF49785">
    <property type="entry name" value="Galactose-binding domain-like"/>
    <property type="match status" value="1"/>
</dbReference>
<feature type="domain" description="EGF-like" evidence="15">
    <location>
        <begin position="337"/>
        <end position="382"/>
    </location>
</feature>
<dbReference type="Gene3D" id="1.20.1070.10">
    <property type="entry name" value="Rhodopsin 7-helix transmembrane proteins"/>
    <property type="match status" value="1"/>
</dbReference>
<evidence type="ECO:0000259" key="15">
    <source>
        <dbReference type="PROSITE" id="PS50026"/>
    </source>
</evidence>
<feature type="domain" description="CUB" evidence="14">
    <location>
        <begin position="660"/>
        <end position="778"/>
    </location>
</feature>
<dbReference type="RefSeq" id="XP_065666574.1">
    <property type="nucleotide sequence ID" value="XM_065810502.1"/>
</dbReference>
<dbReference type="Pfam" id="PF00431">
    <property type="entry name" value="CUB"/>
    <property type="match status" value="1"/>
</dbReference>
<dbReference type="PROSITE" id="PS50261">
    <property type="entry name" value="G_PROTEIN_RECEP_F2_4"/>
    <property type="match status" value="1"/>
</dbReference>
<dbReference type="PROSITE" id="PS01180">
    <property type="entry name" value="CUB"/>
    <property type="match status" value="1"/>
</dbReference>
<feature type="transmembrane region" description="Helical" evidence="12">
    <location>
        <begin position="1030"/>
        <end position="1049"/>
    </location>
</feature>
<feature type="domain" description="EGF-like" evidence="15">
    <location>
        <begin position="383"/>
        <end position="423"/>
    </location>
</feature>
<evidence type="ECO:0000256" key="10">
    <source>
        <dbReference type="ARBA" id="ARBA00023157"/>
    </source>
</evidence>
<keyword evidence="4 11" id="KW-0245">EGF-like domain</keyword>
<dbReference type="InterPro" id="IPR018097">
    <property type="entry name" value="EGF_Ca-bd_CS"/>
</dbReference>
<dbReference type="SMART" id="SM00179">
    <property type="entry name" value="EGF_CA"/>
    <property type="match status" value="6"/>
</dbReference>
<proteinExistence type="predicted"/>
<dbReference type="InterPro" id="IPR035914">
    <property type="entry name" value="Sperma_CUB_dom_sf"/>
</dbReference>
<dbReference type="Pfam" id="PF00002">
    <property type="entry name" value="7tm_2"/>
    <property type="match status" value="1"/>
</dbReference>
<evidence type="ECO:0000256" key="5">
    <source>
        <dbReference type="ARBA" id="ARBA00022692"/>
    </source>
</evidence>
<feature type="chain" id="PRO_5045353314" evidence="13">
    <location>
        <begin position="24"/>
        <end position="1271"/>
    </location>
</feature>
<dbReference type="InterPro" id="IPR000832">
    <property type="entry name" value="GPCR_2_secretin-like"/>
</dbReference>
<evidence type="ECO:0000256" key="7">
    <source>
        <dbReference type="ARBA" id="ARBA00022737"/>
    </source>
</evidence>
<dbReference type="SMART" id="SM00181">
    <property type="entry name" value="EGF"/>
    <property type="match status" value="7"/>
</dbReference>
<comment type="caution">
    <text evidence="11">Lacks conserved residue(s) required for the propagation of feature annotation.</text>
</comment>
<evidence type="ECO:0000256" key="3">
    <source>
        <dbReference type="ARBA" id="ARBA00022475"/>
    </source>
</evidence>
<feature type="signal peptide" evidence="13">
    <location>
        <begin position="1"/>
        <end position="23"/>
    </location>
</feature>
<evidence type="ECO:0000256" key="8">
    <source>
        <dbReference type="ARBA" id="ARBA00022989"/>
    </source>
</evidence>
<evidence type="ECO:0000259" key="14">
    <source>
        <dbReference type="PROSITE" id="PS01180"/>
    </source>
</evidence>
<keyword evidence="3" id="KW-1003">Cell membrane</keyword>
<evidence type="ECO:0000256" key="11">
    <source>
        <dbReference type="PROSITE-ProRule" id="PRU00076"/>
    </source>
</evidence>
<dbReference type="PANTHER" id="PTHR24034">
    <property type="entry name" value="EGF-LIKE DOMAIN-CONTAINING PROTEIN"/>
    <property type="match status" value="1"/>
</dbReference>
<keyword evidence="17" id="KW-1185">Reference proteome</keyword>
<feature type="domain" description="EGF-like" evidence="15">
    <location>
        <begin position="463"/>
        <end position="502"/>
    </location>
</feature>
<dbReference type="CDD" id="cd13952">
    <property type="entry name" value="7tm_classB"/>
    <property type="match status" value="1"/>
</dbReference>
<feature type="transmembrane region" description="Helical" evidence="12">
    <location>
        <begin position="988"/>
        <end position="1009"/>
    </location>
</feature>
<keyword evidence="8 12" id="KW-1133">Transmembrane helix</keyword>
<evidence type="ECO:0000256" key="12">
    <source>
        <dbReference type="SAM" id="Phobius"/>
    </source>
</evidence>
<sequence length="1271" mass="144606">MILTKNMILLIVFICYVVFHIDAATLNATLTYATACNPSPCPFTDCVDTSQLKPLGLPTVICICRRAYQNENGTSWKQGYEACTDGFQPLSLSPQENGTKISSPDYEFEALPDAQFLSNLSTSIKPSVARLHQATNGFLITSQTYYFQIDLETVAFVSMIATQGPKNRKVPAVLTSFYIDYGNDLTNLARYQFNNVSFLFTAPSNAKNDDVTFNFFGSSGIEAQIIRIIPFNQITKYLRVELYGKKTLNECLFPNFNSCDKQNAICTDTIAGYNCTCNQGSVGTSTAFKCDLIDECTTTVAIYKNKCSFNATCTDTQFAYICTCKKGFQGDGFYCEDIDECALPIPPTNPTCDSAKGYCVNTIGSYKCFCKTGYSGDGIKCVDINECRKGMAKCDINAECSNTDGSYVCTCYGGYSGDGFQCENIDECLNFPCSPYANCTDLKPFYECKCNQGFSGNGITCTDKNECDKKDICREDELCMNTQGSYLCICPKVMPFQKPFNEDYYDRKVLGFLLNNLKDDTDGNYQFSLDYHAQKIRTLYYFLEKTYEFHSSEVKESFFMSQTVGSYFSVELYTFRCTDVANVSFPNFCHSSYSNSFFSFLTDIVNIRLLKSVTTPEDSYVTPTPYILTKDFVNNLPDTTNASSVSNDTTTTTVAPVYNCNDTNIEGSLDSLEGDFYSPIDPQTNKYPPNAKCRWIISVPEPFNLYVKFDHFDLEVSKFCIYDYVAVMDENGNRLQKYCGNNKTNYLLPVSSGSKIIVEFFSDREDEYTGFTAKWGLLYPRVTLACIIYNQLASLPDSMVENWKNNLKLDPKNEFVPVSKLMACNQYPKCNLSRPGSISYTFQHFRDDRTEKKCIFWSLYSTATTYSENVCKKVKTNKTHTICECPTWGIVSVLGSAKAYRQKFQFGIYSIRINCFYSSLFVTLSLLVATVYLFLKDQWGATALEAIRMKEFDSGRVINLHIMVNTLMTEIFFLIITFNVTDESVSCYILVFLFYYFLQAVFFWLYIYTLFLQSRVHEIFDSEKYNSYKIYLFVGYFVPLLVTLTISGLNFKSYSKELCWSLFEGTNVWGFSSVIITIAIMTLLMLVDVFRESKTLPNSIILKEKCMKTGFTTFFMLLTAIFGVIGIQTELFSWQYLFSLCNLLQGFSIVILYCVLRREDPIIKANQIGPIPEKIEDNDGDDIEETEDGKVFLDISPYESEVEDVEDVKENDLSEQQELPLRKKIVVVIESNEKEIIYDAALDEQNKNDLLSDEDQEIEFRIENEDDYFVR</sequence>
<dbReference type="Gene3D" id="2.60.220.50">
    <property type="match status" value="1"/>
</dbReference>
<dbReference type="SUPFAM" id="SSF57184">
    <property type="entry name" value="Growth factor receptor domain"/>
    <property type="match status" value="2"/>
</dbReference>
<name>A0ABM4CXA7_HYDVU</name>
<evidence type="ECO:0000256" key="6">
    <source>
        <dbReference type="ARBA" id="ARBA00022729"/>
    </source>
</evidence>
<feature type="domain" description="EGF-like" evidence="15">
    <location>
        <begin position="247"/>
        <end position="287"/>
    </location>
</feature>
<dbReference type="PANTHER" id="PTHR24034:SF204">
    <property type="entry name" value="ADHESION G PROTEIN-COUPLED RECEPTOR E1"/>
    <property type="match status" value="1"/>
</dbReference>
<dbReference type="Gene3D" id="2.60.120.290">
    <property type="entry name" value="Spermadhesin, CUB domain"/>
    <property type="match status" value="1"/>
</dbReference>
<dbReference type="SMART" id="SM00042">
    <property type="entry name" value="CUB"/>
    <property type="match status" value="1"/>
</dbReference>
<dbReference type="InterPro" id="IPR049883">
    <property type="entry name" value="NOTCH1_EGF-like"/>
</dbReference>
<evidence type="ECO:0000259" key="16">
    <source>
        <dbReference type="PROSITE" id="PS50261"/>
    </source>
</evidence>
<feature type="transmembrane region" description="Helical" evidence="12">
    <location>
        <begin position="916"/>
        <end position="935"/>
    </location>
</feature>
<keyword evidence="9 12" id="KW-0472">Membrane</keyword>
<dbReference type="InterPro" id="IPR001881">
    <property type="entry name" value="EGF-like_Ca-bd_dom"/>
</dbReference>
<evidence type="ECO:0000256" key="1">
    <source>
        <dbReference type="ARBA" id="ARBA00004141"/>
    </source>
</evidence>
<dbReference type="InterPro" id="IPR009030">
    <property type="entry name" value="Growth_fac_rcpt_cys_sf"/>
</dbReference>
<evidence type="ECO:0000256" key="4">
    <source>
        <dbReference type="ARBA" id="ARBA00022536"/>
    </source>
</evidence>
<feature type="domain" description="EGF-like" evidence="15">
    <location>
        <begin position="292"/>
        <end position="336"/>
    </location>
</feature>
<dbReference type="InterPro" id="IPR050751">
    <property type="entry name" value="ECM_structural_protein"/>
</dbReference>
<dbReference type="PROSITE" id="PS50026">
    <property type="entry name" value="EGF_3"/>
    <property type="match status" value="6"/>
</dbReference>
<gene>
    <name evidence="18" type="primary">LOC105845741</name>
</gene>
<organism evidence="17 18">
    <name type="scientific">Hydra vulgaris</name>
    <name type="common">Hydra</name>
    <name type="synonym">Hydra attenuata</name>
    <dbReference type="NCBI Taxonomy" id="6087"/>
    <lineage>
        <taxon>Eukaryota</taxon>
        <taxon>Metazoa</taxon>
        <taxon>Cnidaria</taxon>
        <taxon>Hydrozoa</taxon>
        <taxon>Hydroidolina</taxon>
        <taxon>Anthoathecata</taxon>
        <taxon>Aplanulata</taxon>
        <taxon>Hydridae</taxon>
        <taxon>Hydra</taxon>
    </lineage>
</organism>
<accession>A0ABM4CXA7</accession>
<dbReference type="SUPFAM" id="SSF49854">
    <property type="entry name" value="Spermadhesin, CUB domain"/>
    <property type="match status" value="1"/>
</dbReference>
<protein>
    <submittedName>
        <fullName evidence="18">Uncharacterized protein LOC105845741 isoform X2</fullName>
    </submittedName>
</protein>
<dbReference type="InterPro" id="IPR000152">
    <property type="entry name" value="EGF-type_Asp/Asn_hydroxyl_site"/>
</dbReference>
<evidence type="ECO:0000256" key="13">
    <source>
        <dbReference type="SAM" id="SignalP"/>
    </source>
</evidence>
<dbReference type="Pfam" id="PF12947">
    <property type="entry name" value="EGF_3"/>
    <property type="match status" value="3"/>
</dbReference>
<dbReference type="CDD" id="cd00041">
    <property type="entry name" value="CUB"/>
    <property type="match status" value="1"/>
</dbReference>
<dbReference type="GeneID" id="105845741"/>
<evidence type="ECO:0000313" key="17">
    <source>
        <dbReference type="Proteomes" id="UP001652625"/>
    </source>
</evidence>
<dbReference type="InterPro" id="IPR046338">
    <property type="entry name" value="GAIN_dom_sf"/>
</dbReference>
<dbReference type="Gene3D" id="2.60.120.260">
    <property type="entry name" value="Galactose-binding domain-like"/>
    <property type="match status" value="1"/>
</dbReference>
<dbReference type="PROSITE" id="PS01187">
    <property type="entry name" value="EGF_CA"/>
    <property type="match status" value="2"/>
</dbReference>
<dbReference type="PROSITE" id="PS01186">
    <property type="entry name" value="EGF_2"/>
    <property type="match status" value="4"/>
</dbReference>
<feature type="transmembrane region" description="Helical" evidence="12">
    <location>
        <begin position="1111"/>
        <end position="1128"/>
    </location>
</feature>
<evidence type="ECO:0000256" key="2">
    <source>
        <dbReference type="ARBA" id="ARBA00004236"/>
    </source>
</evidence>